<dbReference type="EMBL" id="PXYY01000079">
    <property type="protein sequence ID" value="PSJ79714.1"/>
    <property type="molecule type" value="Genomic_DNA"/>
</dbReference>
<sequence>MGRFFKQTAEAMLAKHTGHFPLLKAHIITGFRQPLSRTAKSRYARHNGSRPPCS</sequence>
<accession>A0A2P7TYB0</accession>
<reference evidence="1 2" key="1">
    <citation type="submission" date="2018-03" db="EMBL/GenBank/DDBJ databases">
        <title>Neisseria weixii sp. nov., isolated from the intestinal contents of Tibetan Plateau pika (Ochotona curzoniae) in Yushu, Qinghai Province, China.</title>
        <authorList>
            <person name="Gui Z."/>
        </authorList>
    </citation>
    <scope>NUCLEOTIDE SEQUENCE [LARGE SCALE GENOMIC DNA]</scope>
    <source>
        <strain evidence="1 2">ATCC 51483</strain>
    </source>
</reference>
<gene>
    <name evidence="1" type="ORF">C7N83_10625</name>
</gene>
<evidence type="ECO:0000313" key="2">
    <source>
        <dbReference type="Proteomes" id="UP000241868"/>
    </source>
</evidence>
<dbReference type="Proteomes" id="UP000241868">
    <property type="component" value="Unassembled WGS sequence"/>
</dbReference>
<proteinExistence type="predicted"/>
<organism evidence="1 2">
    <name type="scientific">Neisseria iguanae</name>
    <dbReference type="NCBI Taxonomy" id="90242"/>
    <lineage>
        <taxon>Bacteria</taxon>
        <taxon>Pseudomonadati</taxon>
        <taxon>Pseudomonadota</taxon>
        <taxon>Betaproteobacteria</taxon>
        <taxon>Neisseriales</taxon>
        <taxon>Neisseriaceae</taxon>
        <taxon>Neisseria</taxon>
    </lineage>
</organism>
<evidence type="ECO:0000313" key="1">
    <source>
        <dbReference type="EMBL" id="PSJ79714.1"/>
    </source>
</evidence>
<dbReference type="AlphaFoldDB" id="A0A2P7TYB0"/>
<feature type="non-terminal residue" evidence="1">
    <location>
        <position position="54"/>
    </location>
</feature>
<keyword evidence="2" id="KW-1185">Reference proteome</keyword>
<name>A0A2P7TYB0_9NEIS</name>
<comment type="caution">
    <text evidence="1">The sequence shown here is derived from an EMBL/GenBank/DDBJ whole genome shotgun (WGS) entry which is preliminary data.</text>
</comment>
<protein>
    <submittedName>
        <fullName evidence="1">IS5 family transposase</fullName>
    </submittedName>
</protein>